<evidence type="ECO:0008006" key="3">
    <source>
        <dbReference type="Google" id="ProtNLM"/>
    </source>
</evidence>
<keyword evidence="2" id="KW-1185">Reference proteome</keyword>
<reference evidence="1 2" key="1">
    <citation type="submission" date="2021-06" db="EMBL/GenBank/DDBJ databases">
        <title>Caerostris darwini draft genome.</title>
        <authorList>
            <person name="Kono N."/>
            <person name="Arakawa K."/>
        </authorList>
    </citation>
    <scope>NUCLEOTIDE SEQUENCE [LARGE SCALE GENOMIC DNA]</scope>
</reference>
<dbReference type="AlphaFoldDB" id="A0AAV4PVV1"/>
<dbReference type="Proteomes" id="UP001054837">
    <property type="component" value="Unassembled WGS sequence"/>
</dbReference>
<evidence type="ECO:0000313" key="1">
    <source>
        <dbReference type="EMBL" id="GIY00282.1"/>
    </source>
</evidence>
<name>A0AAV4PVV1_9ARAC</name>
<gene>
    <name evidence="1" type="ORF">CDAR_545031</name>
</gene>
<evidence type="ECO:0000313" key="2">
    <source>
        <dbReference type="Proteomes" id="UP001054837"/>
    </source>
</evidence>
<comment type="caution">
    <text evidence="1">The sequence shown here is derived from an EMBL/GenBank/DDBJ whole genome shotgun (WGS) entry which is preliminary data.</text>
</comment>
<dbReference type="EMBL" id="BPLQ01003400">
    <property type="protein sequence ID" value="GIY00282.1"/>
    <property type="molecule type" value="Genomic_DNA"/>
</dbReference>
<organism evidence="1 2">
    <name type="scientific">Caerostris darwini</name>
    <dbReference type="NCBI Taxonomy" id="1538125"/>
    <lineage>
        <taxon>Eukaryota</taxon>
        <taxon>Metazoa</taxon>
        <taxon>Ecdysozoa</taxon>
        <taxon>Arthropoda</taxon>
        <taxon>Chelicerata</taxon>
        <taxon>Arachnida</taxon>
        <taxon>Araneae</taxon>
        <taxon>Araneomorphae</taxon>
        <taxon>Entelegynae</taxon>
        <taxon>Araneoidea</taxon>
        <taxon>Araneidae</taxon>
        <taxon>Caerostris</taxon>
    </lineage>
</organism>
<accession>A0AAV4PVV1</accession>
<proteinExistence type="predicted"/>
<protein>
    <recommendedName>
        <fullName evidence="3">Ycf15</fullName>
    </recommendedName>
</protein>
<sequence length="110" mass="12395">MAHQNLIPAFQCGDYRGAIHLHRNKRSNFHPAHLFITSLSSVITNTPPRDKAPQSAPAPGWIVFAQRNSGPGSRQGTPFQVAKIGCRARYLEWIFSCFFYFHLFSSSMNS</sequence>